<feature type="transmembrane region" description="Helical" evidence="11">
    <location>
        <begin position="123"/>
        <end position="143"/>
    </location>
</feature>
<dbReference type="Proteomes" id="UP000280444">
    <property type="component" value="Unassembled WGS sequence"/>
</dbReference>
<feature type="transmembrane region" description="Helical" evidence="11">
    <location>
        <begin position="16"/>
        <end position="37"/>
    </location>
</feature>
<evidence type="ECO:0000256" key="6">
    <source>
        <dbReference type="ARBA" id="ARBA00022781"/>
    </source>
</evidence>
<name>A0A3P1SD15_9ACTO</name>
<feature type="transmembrane region" description="Helical" evidence="11">
    <location>
        <begin position="253"/>
        <end position="284"/>
    </location>
</feature>
<feature type="transmembrane region" description="Helical" evidence="11">
    <location>
        <begin position="219"/>
        <end position="241"/>
    </location>
</feature>
<dbReference type="Gene3D" id="1.20.120.220">
    <property type="entry name" value="ATP synthase, F0 complex, subunit A"/>
    <property type="match status" value="1"/>
</dbReference>
<keyword evidence="4 11" id="KW-0138">CF(0)</keyword>
<dbReference type="AlphaFoldDB" id="A0A3P1SD15"/>
<dbReference type="PANTHER" id="PTHR11410">
    <property type="entry name" value="ATP SYNTHASE SUBUNIT A"/>
    <property type="match status" value="1"/>
</dbReference>
<dbReference type="GO" id="GO:0046933">
    <property type="term" value="F:proton-transporting ATP synthase activity, rotational mechanism"/>
    <property type="evidence" value="ECO:0007669"/>
    <property type="project" value="UniProtKB-UniRule"/>
</dbReference>
<keyword evidence="7 11" id="KW-1133">Transmembrane helix</keyword>
<organism evidence="13 14">
    <name type="scientific">Schaalia canis</name>
    <dbReference type="NCBI Taxonomy" id="100469"/>
    <lineage>
        <taxon>Bacteria</taxon>
        <taxon>Bacillati</taxon>
        <taxon>Actinomycetota</taxon>
        <taxon>Actinomycetes</taxon>
        <taxon>Actinomycetales</taxon>
        <taxon>Actinomycetaceae</taxon>
        <taxon>Schaalia</taxon>
    </lineage>
</organism>
<dbReference type="GO" id="GO:0005886">
    <property type="term" value="C:plasma membrane"/>
    <property type="evidence" value="ECO:0007669"/>
    <property type="project" value="UniProtKB-SubCell"/>
</dbReference>
<evidence type="ECO:0000256" key="1">
    <source>
        <dbReference type="ARBA" id="ARBA00004141"/>
    </source>
</evidence>
<dbReference type="InterPro" id="IPR000568">
    <property type="entry name" value="ATP_synth_F0_asu"/>
</dbReference>
<keyword evidence="9 11" id="KW-0472">Membrane</keyword>
<dbReference type="GO" id="GO:0016787">
    <property type="term" value="F:hydrolase activity"/>
    <property type="evidence" value="ECO:0007669"/>
    <property type="project" value="UniProtKB-KW"/>
</dbReference>
<dbReference type="NCBIfam" id="TIGR01131">
    <property type="entry name" value="ATP_synt_6_or_A"/>
    <property type="match status" value="1"/>
</dbReference>
<dbReference type="CDD" id="cd00310">
    <property type="entry name" value="ATP-synt_Fo_a_6"/>
    <property type="match status" value="1"/>
</dbReference>
<comment type="caution">
    <text evidence="13">The sequence shown here is derived from an EMBL/GenBank/DDBJ whole genome shotgun (WGS) entry which is preliminary data.</text>
</comment>
<dbReference type="PANTHER" id="PTHR11410:SF0">
    <property type="entry name" value="ATP SYNTHASE SUBUNIT A"/>
    <property type="match status" value="1"/>
</dbReference>
<keyword evidence="5 11" id="KW-0812">Transmembrane</keyword>
<reference evidence="13 14" key="1">
    <citation type="submission" date="2018-11" db="EMBL/GenBank/DDBJ databases">
        <title>Genomes From Bacteria Associated with the Canine Oral Cavity: a Test Case for Automated Genome-Based Taxonomic Assignment.</title>
        <authorList>
            <person name="Coil D.A."/>
            <person name="Jospin G."/>
            <person name="Darling A.E."/>
            <person name="Wallis C."/>
            <person name="Davis I.J."/>
            <person name="Harris S."/>
            <person name="Eisen J.A."/>
            <person name="Holcombe L.J."/>
            <person name="O'Flynn C."/>
        </authorList>
    </citation>
    <scope>NUCLEOTIDE SEQUENCE [LARGE SCALE GENOMIC DNA]</scope>
    <source>
        <strain evidence="13 14">OH770</strain>
    </source>
</reference>
<keyword evidence="8 11" id="KW-0406">Ion transport</keyword>
<keyword evidence="3 11" id="KW-0813">Transport</keyword>
<evidence type="ECO:0000256" key="2">
    <source>
        <dbReference type="ARBA" id="ARBA00006810"/>
    </source>
</evidence>
<evidence type="ECO:0000256" key="4">
    <source>
        <dbReference type="ARBA" id="ARBA00022547"/>
    </source>
</evidence>
<dbReference type="InterPro" id="IPR045083">
    <property type="entry name" value="ATP_synth_F0_asu_bact/mt"/>
</dbReference>
<keyword evidence="11" id="KW-1003">Cell membrane</keyword>
<dbReference type="Pfam" id="PF00119">
    <property type="entry name" value="ATP-synt_A"/>
    <property type="match status" value="1"/>
</dbReference>
<comment type="function">
    <text evidence="11 12">Key component of the proton channel; it plays a direct role in the translocation of protons across the membrane.</text>
</comment>
<feature type="transmembrane region" description="Helical" evidence="11">
    <location>
        <begin position="68"/>
        <end position="89"/>
    </location>
</feature>
<proteinExistence type="inferred from homology"/>
<evidence type="ECO:0000256" key="8">
    <source>
        <dbReference type="ARBA" id="ARBA00023065"/>
    </source>
</evidence>
<evidence type="ECO:0000313" key="14">
    <source>
        <dbReference type="Proteomes" id="UP000280444"/>
    </source>
</evidence>
<dbReference type="GO" id="GO:0045259">
    <property type="term" value="C:proton-transporting ATP synthase complex"/>
    <property type="evidence" value="ECO:0007669"/>
    <property type="project" value="UniProtKB-KW"/>
</dbReference>
<keyword evidence="6 11" id="KW-0375">Hydrogen ion transport</keyword>
<keyword evidence="10 11" id="KW-0066">ATP synthesis</keyword>
<sequence length="291" mass="31547">MTTTEAESTRAYRTPLWYWVVLALILAVLALTAIPAFTQAPHAPGIGDFFPAAIFGEGTLFEFNRLTLARFIMGGLLCVVALLAVRNLSLVPGRGQAMMELIAEFIRGNIAVEMLGPKLGRRYAPYLAMAFMGILFMNISGILPGINIAATSVVAVPMMFALFTYITFIGAGIRAQGAGHFFKSQLMPSGLPALMYLIITPIEFLSNFVVRPVTLTLRLLSNMLVGHILLGMSYFGTAVLLSELNAMTSVAALTGLAMVVMTVFEIFVAFLQAYIFTILSAVYIKLSVESH</sequence>
<accession>A0A3P1SD15</accession>
<dbReference type="SUPFAM" id="SSF81336">
    <property type="entry name" value="F1F0 ATP synthase subunit A"/>
    <property type="match status" value="1"/>
</dbReference>
<dbReference type="PRINTS" id="PR00123">
    <property type="entry name" value="ATPASEA"/>
</dbReference>
<evidence type="ECO:0000256" key="9">
    <source>
        <dbReference type="ARBA" id="ARBA00023136"/>
    </source>
</evidence>
<keyword evidence="13" id="KW-0378">Hydrolase</keyword>
<dbReference type="InterPro" id="IPR035908">
    <property type="entry name" value="F0_ATP_A_sf"/>
</dbReference>
<evidence type="ECO:0000256" key="5">
    <source>
        <dbReference type="ARBA" id="ARBA00022692"/>
    </source>
</evidence>
<keyword evidence="14" id="KW-1185">Reference proteome</keyword>
<evidence type="ECO:0000256" key="7">
    <source>
        <dbReference type="ARBA" id="ARBA00022989"/>
    </source>
</evidence>
<gene>
    <name evidence="11 13" type="primary">atpB</name>
    <name evidence="13" type="ORF">EII11_08425</name>
</gene>
<evidence type="ECO:0000313" key="13">
    <source>
        <dbReference type="EMBL" id="RRC94919.1"/>
    </source>
</evidence>
<dbReference type="HAMAP" id="MF_01393">
    <property type="entry name" value="ATP_synth_a_bact"/>
    <property type="match status" value="1"/>
</dbReference>
<comment type="similarity">
    <text evidence="2 11 12">Belongs to the ATPase A chain family.</text>
</comment>
<feature type="transmembrane region" description="Helical" evidence="11">
    <location>
        <begin position="149"/>
        <end position="173"/>
    </location>
</feature>
<comment type="subcellular location">
    <subcellularLocation>
        <location evidence="11 12">Cell membrane</location>
        <topology evidence="11 12">Multi-pass membrane protein</topology>
    </subcellularLocation>
    <subcellularLocation>
        <location evidence="1">Membrane</location>
        <topology evidence="1">Multi-pass membrane protein</topology>
    </subcellularLocation>
</comment>
<evidence type="ECO:0000256" key="10">
    <source>
        <dbReference type="ARBA" id="ARBA00023310"/>
    </source>
</evidence>
<evidence type="ECO:0000256" key="11">
    <source>
        <dbReference type="HAMAP-Rule" id="MF_01393"/>
    </source>
</evidence>
<dbReference type="OrthoDB" id="9809130at2"/>
<evidence type="ECO:0000256" key="3">
    <source>
        <dbReference type="ARBA" id="ARBA00022448"/>
    </source>
</evidence>
<evidence type="ECO:0000256" key="12">
    <source>
        <dbReference type="RuleBase" id="RU000483"/>
    </source>
</evidence>
<dbReference type="EMBL" id="RQZF01000009">
    <property type="protein sequence ID" value="RRC94919.1"/>
    <property type="molecule type" value="Genomic_DNA"/>
</dbReference>
<feature type="transmembrane region" description="Helical" evidence="11">
    <location>
        <begin position="194"/>
        <end position="213"/>
    </location>
</feature>
<protein>
    <recommendedName>
        <fullName evidence="11 12">ATP synthase subunit a</fullName>
    </recommendedName>
    <alternativeName>
        <fullName evidence="11">ATP synthase F0 sector subunit a</fullName>
    </alternativeName>
    <alternativeName>
        <fullName evidence="11">F-ATPase subunit 6</fullName>
    </alternativeName>
</protein>